<evidence type="ECO:0000256" key="1">
    <source>
        <dbReference type="HAMAP-Rule" id="MF_04153"/>
    </source>
</evidence>
<organism evidence="4 5">
    <name type="scientific">Klebsiella phage vB_Kpn_K12P1.1</name>
    <dbReference type="NCBI Taxonomy" id="3071627"/>
    <lineage>
        <taxon>Viruses</taxon>
        <taxon>Duplodnaviria</taxon>
        <taxon>Heunggongvirae</taxon>
        <taxon>Uroviricota</taxon>
        <taxon>Caudoviricetes</taxon>
        <taxon>Autographivirales</taxon>
        <taxon>Autotranscriptaviridae</taxon>
        <taxon>Studiervirinae</taxon>
        <taxon>Apdecimavirus</taxon>
        <taxon>Apdecimavirus K12P11</taxon>
    </lineage>
</organism>
<dbReference type="GO" id="GO:0039693">
    <property type="term" value="P:viral DNA genome replication"/>
    <property type="evidence" value="ECO:0007669"/>
    <property type="project" value="UniProtKB-UniRule"/>
</dbReference>
<feature type="compositionally biased region" description="Basic and acidic residues" evidence="2">
    <location>
        <begin position="200"/>
        <end position="209"/>
    </location>
</feature>
<evidence type="ECO:0000313" key="5">
    <source>
        <dbReference type="Proteomes" id="UP001497510"/>
    </source>
</evidence>
<evidence type="ECO:0000259" key="3">
    <source>
        <dbReference type="Pfam" id="PF21265"/>
    </source>
</evidence>
<dbReference type="GO" id="GO:0006310">
    <property type="term" value="P:DNA recombination"/>
    <property type="evidence" value="ECO:0007669"/>
    <property type="project" value="UniProtKB-UniRule"/>
</dbReference>
<evidence type="ECO:0000313" key="4">
    <source>
        <dbReference type="EMBL" id="CAK6596451.1"/>
    </source>
</evidence>
<proteinExistence type="inferred from homology"/>
<evidence type="ECO:0000256" key="2">
    <source>
        <dbReference type="SAM" id="MobiDB-lite"/>
    </source>
</evidence>
<gene>
    <name evidence="4" type="ORF">K12P11_LOCUS20</name>
</gene>
<reference evidence="4 5" key="1">
    <citation type="submission" date="2023-10" db="EMBL/GenBank/DDBJ databases">
        <authorList>
            <person name="Robby Concha-Eloko"/>
            <person name="Pilar Barberan- Martinez"/>
            <person name="Rafael Sanjuan"/>
            <person name="Pilar Domingo-Calap"/>
        </authorList>
    </citation>
    <scope>NUCLEOTIDE SEQUENCE [LARGE SCALE GENOMIC DNA]</scope>
</reference>
<dbReference type="InterPro" id="IPR016411">
    <property type="entry name" value="SSB_T7"/>
</dbReference>
<accession>A0AAV1MEG8</accession>
<dbReference type="HAMAP" id="MF_04153">
    <property type="entry name" value="SSB_T7"/>
    <property type="match status" value="1"/>
</dbReference>
<dbReference type="InterPro" id="IPR049476">
    <property type="entry name" value="SBB_BPT7"/>
</dbReference>
<feature type="domain" description="Single-stranded DNA-binding protein BPT7" evidence="3">
    <location>
        <begin position="12"/>
        <end position="178"/>
    </location>
</feature>
<dbReference type="SUPFAM" id="SSF50249">
    <property type="entry name" value="Nucleic acid-binding proteins"/>
    <property type="match status" value="1"/>
</dbReference>
<comment type="domain">
    <text evidence="1">The acidic C-terminus is involved in modulating the ssDNA binding properties. It is also required for dimer formation and for interactions with the viral DNA polymerase and the helicase.</text>
</comment>
<keyword evidence="1" id="KW-0234">DNA repair</keyword>
<name>A0AAV1MEG8_9CAUD</name>
<dbReference type="GO" id="GO:0003697">
    <property type="term" value="F:single-stranded DNA binding"/>
    <property type="evidence" value="ECO:0007669"/>
    <property type="project" value="UniProtKB-UniRule"/>
</dbReference>
<feature type="compositionally biased region" description="Acidic residues" evidence="2">
    <location>
        <begin position="210"/>
        <end position="230"/>
    </location>
</feature>
<keyword evidence="1" id="KW-0235">DNA replication</keyword>
<keyword evidence="1" id="KW-0227">DNA damage</keyword>
<comment type="similarity">
    <text evidence="1">Belongs to the Teseptimavirus single-stranded DNA-binding protein family.</text>
</comment>
<keyword evidence="1" id="KW-0233">DNA recombination</keyword>
<protein>
    <recommendedName>
        <fullName evidence="1">Single-stranded DNA-binding protein</fullName>
        <shortName evidence="1">SSB protein</shortName>
    </recommendedName>
    <alternativeName>
        <fullName evidence="1">Helix-destabilizing protein</fullName>
    </alternativeName>
</protein>
<dbReference type="Proteomes" id="UP001497510">
    <property type="component" value="Chromosome"/>
</dbReference>
<dbReference type="GO" id="GO:0006281">
    <property type="term" value="P:DNA repair"/>
    <property type="evidence" value="ECO:0007669"/>
    <property type="project" value="UniProtKB-UniRule"/>
</dbReference>
<feature type="compositionally biased region" description="Acidic residues" evidence="2">
    <location>
        <begin position="186"/>
        <end position="195"/>
    </location>
</feature>
<feature type="region of interest" description="Disordered" evidence="2">
    <location>
        <begin position="181"/>
        <end position="230"/>
    </location>
</feature>
<keyword evidence="1" id="KW-0238">DNA-binding</keyword>
<dbReference type="Gene3D" id="2.40.50.140">
    <property type="entry name" value="Nucleic acid-binding proteins"/>
    <property type="match status" value="1"/>
</dbReference>
<dbReference type="PIRSF" id="PIRSF004311">
    <property type="entry name" value="Helix_destablz_SSB_T7"/>
    <property type="match status" value="1"/>
</dbReference>
<comment type="function">
    <text evidence="1">Single-stranded DNA-binding protein that participates in viral DNA replication, formation of concatemers, recombination and repair of double-stranded breaks. Coats the lagging-strand ssDNA as the replication fork advances and stimulates the activities of viral DNA polymerase and primase/helicase. Coordinates simultaneous synthesis of leading- and lagging-strands. Together with DNA primase/helicase, promotes pairing of two homologous DNA molecules containing complementary single-stranded regions and mediates homologous DNA strand exchange. Promotes also the formation of joint molecules. Disrupts loops, hairpins and other secondary structures present on ssDNA to reduce and eliminate pausing of viral DNA polymerase at specific sites during elongation.</text>
</comment>
<dbReference type="InterPro" id="IPR012340">
    <property type="entry name" value="NA-bd_OB-fold"/>
</dbReference>
<dbReference type="EMBL" id="OY978816">
    <property type="protein sequence ID" value="CAK6596451.1"/>
    <property type="molecule type" value="Genomic_DNA"/>
</dbReference>
<keyword evidence="1" id="KW-1194">Viral DNA replication</keyword>
<sequence>MAKKTIYTTPKGIVEPYAYLTKPDFGGEGFENPRGTYKCSLTLPNGPSTQAMIDKIVSIHEADYAERLEAHKANPPKAVKGKKVLEPYEGDLPFFDNGDGTTTFNFKAHASFDDKKTGENKKINIGIVDSKGKRITDLPFIAGGSELKIKFSIMPYGWSNVAGSSVKLQLEGVMVVTLNNTQGGDDWSDDIEEGGFEASDAPKRAPRDDEGQDFGGDDNESDAGDEDGDF</sequence>
<keyword evidence="5" id="KW-1185">Reference proteome</keyword>
<comment type="subunit">
    <text evidence="1">Homodimer. Interacts (via C-terminus) with the viral DNA polymerase. Interacts with the viral helicase/primase. Part of the replicase complex that includes the DNA polymerase, the primase/helicase and the single-stranded DNA binding protein.</text>
</comment>
<dbReference type="Pfam" id="PF21265">
    <property type="entry name" value="SBB_T7"/>
    <property type="match status" value="1"/>
</dbReference>